<dbReference type="SUPFAM" id="SSF55729">
    <property type="entry name" value="Acyl-CoA N-acyltransferases (Nat)"/>
    <property type="match status" value="1"/>
</dbReference>
<dbReference type="PANTHER" id="PTHR43233:SF1">
    <property type="entry name" value="FAMILY N-ACETYLTRANSFERASE, PUTATIVE (AFU_ORTHOLOGUE AFUA_6G03350)-RELATED"/>
    <property type="match status" value="1"/>
</dbReference>
<dbReference type="PANTHER" id="PTHR43233">
    <property type="entry name" value="FAMILY N-ACETYLTRANSFERASE, PUTATIVE (AFU_ORTHOLOGUE AFUA_6G03350)-RELATED"/>
    <property type="match status" value="1"/>
</dbReference>
<dbReference type="CDD" id="cd04301">
    <property type="entry name" value="NAT_SF"/>
    <property type="match status" value="1"/>
</dbReference>
<keyword evidence="3" id="KW-1185">Reference proteome</keyword>
<dbReference type="Proteomes" id="UP000809621">
    <property type="component" value="Unassembled WGS sequence"/>
</dbReference>
<accession>A0ABS2HBL7</accession>
<dbReference type="EMBL" id="JAFEUM010000001">
    <property type="protein sequence ID" value="MBM7034990.1"/>
    <property type="molecule type" value="Genomic_DNA"/>
</dbReference>
<sequence length="133" mass="15451">MDTETIYQFISQSYWAKDMPRPLFDKALANSRCYGYVDEQGKQVAFARVITDCATFAYLADVFVMPDYRGRGLSKKLVKQVLDDDELQGLRRMMLATKDAHGLYKQLGFEPVLYPEMLMQIWQPGIYQNESEK</sequence>
<dbReference type="InterPro" id="IPR000182">
    <property type="entry name" value="GNAT_dom"/>
</dbReference>
<dbReference type="Gene3D" id="3.40.630.30">
    <property type="match status" value="1"/>
</dbReference>
<reference evidence="2 3" key="1">
    <citation type="submission" date="2021-02" db="EMBL/GenBank/DDBJ databases">
        <authorList>
            <person name="Park J.-S."/>
        </authorList>
    </citation>
    <scope>NUCLEOTIDE SEQUENCE [LARGE SCALE GENOMIC DNA]</scope>
    <source>
        <strain evidence="2 3">188UL20-2</strain>
    </source>
</reference>
<dbReference type="PROSITE" id="PS51186">
    <property type="entry name" value="GNAT"/>
    <property type="match status" value="1"/>
</dbReference>
<organism evidence="2 3">
    <name type="scientific">Vibrio ulleungensis</name>
    <dbReference type="NCBI Taxonomy" id="2807619"/>
    <lineage>
        <taxon>Bacteria</taxon>
        <taxon>Pseudomonadati</taxon>
        <taxon>Pseudomonadota</taxon>
        <taxon>Gammaproteobacteria</taxon>
        <taxon>Vibrionales</taxon>
        <taxon>Vibrionaceae</taxon>
        <taxon>Vibrio</taxon>
    </lineage>
</organism>
<evidence type="ECO:0000313" key="2">
    <source>
        <dbReference type="EMBL" id="MBM7034990.1"/>
    </source>
</evidence>
<dbReference type="RefSeq" id="WP_205157345.1">
    <property type="nucleotide sequence ID" value="NZ_JAFEUM010000001.1"/>
</dbReference>
<protein>
    <submittedName>
        <fullName evidence="2">GNAT family N-acetyltransferase</fullName>
    </submittedName>
</protein>
<dbReference type="InterPro" id="IPR053144">
    <property type="entry name" value="Acetyltransferase_Butenolide"/>
</dbReference>
<dbReference type="Pfam" id="PF00583">
    <property type="entry name" value="Acetyltransf_1"/>
    <property type="match status" value="1"/>
</dbReference>
<gene>
    <name evidence="2" type="ORF">JQC93_01115</name>
</gene>
<comment type="caution">
    <text evidence="2">The sequence shown here is derived from an EMBL/GenBank/DDBJ whole genome shotgun (WGS) entry which is preliminary data.</text>
</comment>
<evidence type="ECO:0000313" key="3">
    <source>
        <dbReference type="Proteomes" id="UP000809621"/>
    </source>
</evidence>
<dbReference type="InterPro" id="IPR016181">
    <property type="entry name" value="Acyl_CoA_acyltransferase"/>
</dbReference>
<feature type="domain" description="N-acetyltransferase" evidence="1">
    <location>
        <begin position="1"/>
        <end position="124"/>
    </location>
</feature>
<evidence type="ECO:0000259" key="1">
    <source>
        <dbReference type="PROSITE" id="PS51186"/>
    </source>
</evidence>
<proteinExistence type="predicted"/>
<name>A0ABS2HBL7_9VIBR</name>